<dbReference type="EMBL" id="BGZK01000997">
    <property type="protein sequence ID" value="GBP67966.1"/>
    <property type="molecule type" value="Genomic_DNA"/>
</dbReference>
<organism evidence="2 3">
    <name type="scientific">Eumeta variegata</name>
    <name type="common">Bagworm moth</name>
    <name type="synonym">Eumeta japonica</name>
    <dbReference type="NCBI Taxonomy" id="151549"/>
    <lineage>
        <taxon>Eukaryota</taxon>
        <taxon>Metazoa</taxon>
        <taxon>Ecdysozoa</taxon>
        <taxon>Arthropoda</taxon>
        <taxon>Hexapoda</taxon>
        <taxon>Insecta</taxon>
        <taxon>Pterygota</taxon>
        <taxon>Neoptera</taxon>
        <taxon>Endopterygota</taxon>
        <taxon>Lepidoptera</taxon>
        <taxon>Glossata</taxon>
        <taxon>Ditrysia</taxon>
        <taxon>Tineoidea</taxon>
        <taxon>Psychidae</taxon>
        <taxon>Oiketicinae</taxon>
        <taxon>Eumeta</taxon>
    </lineage>
</organism>
<evidence type="ECO:0000256" key="1">
    <source>
        <dbReference type="SAM" id="MobiDB-lite"/>
    </source>
</evidence>
<dbReference type="Proteomes" id="UP000299102">
    <property type="component" value="Unassembled WGS sequence"/>
</dbReference>
<reference evidence="2 3" key="1">
    <citation type="journal article" date="2019" name="Commun. Biol.">
        <title>The bagworm genome reveals a unique fibroin gene that provides high tensile strength.</title>
        <authorList>
            <person name="Kono N."/>
            <person name="Nakamura H."/>
            <person name="Ohtoshi R."/>
            <person name="Tomita M."/>
            <person name="Numata K."/>
            <person name="Arakawa K."/>
        </authorList>
    </citation>
    <scope>NUCLEOTIDE SEQUENCE [LARGE SCALE GENOMIC DNA]</scope>
</reference>
<gene>
    <name evidence="2" type="ORF">EVAR_25362_1</name>
</gene>
<sequence>MRNETPGLVPVEGESNKSSQHTRDATHAGGGDRRPPSLAYRCVKVRLRSSKNGYKFRTALIRVSQQIKDTLYAHVKFPLAEEASKYCPRIVTPTVGSCGNTLSNTVYGQLHTPKAGERWVQQVSSGPVAGKDINSRVNEHANHKRIGDHRHTNDLKGALLRCRPFRKKQTISDGGRMISGILLERYRIGWDN</sequence>
<accession>A0A4C1XWQ0</accession>
<comment type="caution">
    <text evidence="2">The sequence shown here is derived from an EMBL/GenBank/DDBJ whole genome shotgun (WGS) entry which is preliminary data.</text>
</comment>
<keyword evidence="3" id="KW-1185">Reference proteome</keyword>
<name>A0A4C1XWQ0_EUMVA</name>
<evidence type="ECO:0000313" key="3">
    <source>
        <dbReference type="Proteomes" id="UP000299102"/>
    </source>
</evidence>
<feature type="compositionally biased region" description="Basic and acidic residues" evidence="1">
    <location>
        <begin position="21"/>
        <end position="35"/>
    </location>
</feature>
<proteinExistence type="predicted"/>
<protein>
    <submittedName>
        <fullName evidence="2">Uncharacterized protein</fullName>
    </submittedName>
</protein>
<feature type="region of interest" description="Disordered" evidence="1">
    <location>
        <begin position="1"/>
        <end position="37"/>
    </location>
</feature>
<evidence type="ECO:0000313" key="2">
    <source>
        <dbReference type="EMBL" id="GBP67966.1"/>
    </source>
</evidence>
<dbReference type="AlphaFoldDB" id="A0A4C1XWQ0"/>